<dbReference type="GO" id="GO:0035438">
    <property type="term" value="F:cyclic-di-GMP binding"/>
    <property type="evidence" value="ECO:0007669"/>
    <property type="project" value="InterPro"/>
</dbReference>
<protein>
    <submittedName>
        <fullName evidence="3">PilZ domain-containing protein</fullName>
    </submittedName>
</protein>
<feature type="domain" description="PilZ" evidence="2">
    <location>
        <begin position="607"/>
        <end position="694"/>
    </location>
</feature>
<gene>
    <name evidence="3" type="ORF">P8935_18775</name>
</gene>
<organism evidence="3">
    <name type="scientific">Telmatobacter sp. DSM 110680</name>
    <dbReference type="NCBI Taxonomy" id="3036704"/>
    <lineage>
        <taxon>Bacteria</taxon>
        <taxon>Pseudomonadati</taxon>
        <taxon>Acidobacteriota</taxon>
        <taxon>Terriglobia</taxon>
        <taxon>Terriglobales</taxon>
        <taxon>Acidobacteriaceae</taxon>
        <taxon>Telmatobacter</taxon>
    </lineage>
</organism>
<dbReference type="SUPFAM" id="SSF141371">
    <property type="entry name" value="PilZ domain-like"/>
    <property type="match status" value="1"/>
</dbReference>
<dbReference type="AlphaFoldDB" id="A0AAU7DHJ1"/>
<dbReference type="InterPro" id="IPR009875">
    <property type="entry name" value="PilZ_domain"/>
</dbReference>
<dbReference type="EMBL" id="CP121196">
    <property type="protein sequence ID" value="XBH16607.1"/>
    <property type="molecule type" value="Genomic_DNA"/>
</dbReference>
<sequence>MESSETLPQPGQGKIEPITALQFEVVRRAEFVFEPFLGSLIQLPEVRMQRAQSSEFFLAQASTNPQKDQVEAPLVWERPRPVAQSAAPPTHIPTEHRPPMPADMRKAKLQKPPKDQEAPRFYQPPIVRFFDPVAAAAEDGEEVDAPLPEPRASTQLSPELKAAILRIDEQRRQMQQDAKQEKPTKGKKRGLLKAKSANAAGNSDVPIEIVKSREVELTERAARWEEIAIPPTRSAKREEQQPAAHIDQAPAVTTSATDDVERVEAVSPAIAPALKMPPIPAAEPAQPVASSLEINPAQEAISIDAALASSHPAQQQEMITAIAQEAAAANQIAAMPEFNQIHDSLGETEAPSHEEADSAFNATPLDTLPAPYPQATLADAPQEISAAAEFIPASEFSSTHEDLSESEIVELHEVASAPEDIPADSAVAPPLATQRAETIPAPGHEAIPEEVFVSSLEFALSEEDLHEAAHPTMPEAALPLPPAVAMPSSSVAYVAEPAPIPPAPPALVKENHPLPLTFESDAPITKPVEDATAEPLSTKRRRGIAAAISRLRRADLVQEKIETSIFEGPFEEESIDEAELPRQKEKLPLAMRLQRWLGGESPKLDGNRRRAERTIMPGLVAFYWSGGSPKPHEIVNISKTGFYVKTTEFWSVETLVRMTLQRPASETKRKSESISVLARVVRIDEDGVGHEFVTTEALIHARSMDVMPSHGTDTRALDKFLQIQ</sequence>
<feature type="region of interest" description="Disordered" evidence="1">
    <location>
        <begin position="139"/>
        <end position="159"/>
    </location>
</feature>
<feature type="region of interest" description="Disordered" evidence="1">
    <location>
        <begin position="172"/>
        <end position="199"/>
    </location>
</feature>
<feature type="compositionally biased region" description="Basic and acidic residues" evidence="1">
    <location>
        <begin position="172"/>
        <end position="184"/>
    </location>
</feature>
<name>A0AAU7DHJ1_9BACT</name>
<feature type="compositionally biased region" description="Basic and acidic residues" evidence="1">
    <location>
        <begin position="93"/>
        <end position="118"/>
    </location>
</feature>
<accession>A0AAU7DHJ1</accession>
<feature type="region of interest" description="Disordered" evidence="1">
    <location>
        <begin position="228"/>
        <end position="259"/>
    </location>
</feature>
<feature type="region of interest" description="Disordered" evidence="1">
    <location>
        <begin position="82"/>
        <end position="120"/>
    </location>
</feature>
<dbReference type="Gene3D" id="2.40.10.220">
    <property type="entry name" value="predicted glycosyltransferase like domains"/>
    <property type="match status" value="1"/>
</dbReference>
<dbReference type="Pfam" id="PF07238">
    <property type="entry name" value="PilZ"/>
    <property type="match status" value="1"/>
</dbReference>
<evidence type="ECO:0000313" key="3">
    <source>
        <dbReference type="EMBL" id="XBH16607.1"/>
    </source>
</evidence>
<dbReference type="RefSeq" id="WP_348261836.1">
    <property type="nucleotide sequence ID" value="NZ_CP121196.1"/>
</dbReference>
<reference evidence="3" key="1">
    <citation type="submission" date="2023-03" db="EMBL/GenBank/DDBJ databases">
        <title>Edaphobacter sp.</title>
        <authorList>
            <person name="Huber K.J."/>
            <person name="Papendorf J."/>
            <person name="Pilke C."/>
            <person name="Bunk B."/>
            <person name="Sproeer C."/>
            <person name="Pester M."/>
        </authorList>
    </citation>
    <scope>NUCLEOTIDE SEQUENCE</scope>
    <source>
        <strain evidence="3">DSM 110680</strain>
    </source>
</reference>
<evidence type="ECO:0000259" key="2">
    <source>
        <dbReference type="Pfam" id="PF07238"/>
    </source>
</evidence>
<proteinExistence type="predicted"/>
<evidence type="ECO:0000256" key="1">
    <source>
        <dbReference type="SAM" id="MobiDB-lite"/>
    </source>
</evidence>